<dbReference type="AlphaFoldDB" id="A0A937XBC7"/>
<reference evidence="2" key="1">
    <citation type="submission" date="2019-03" db="EMBL/GenBank/DDBJ databases">
        <title>Lake Tanganyika Metagenome-Assembled Genomes (MAGs).</title>
        <authorList>
            <person name="Tran P."/>
        </authorList>
    </citation>
    <scope>NUCLEOTIDE SEQUENCE</scope>
    <source>
        <strain evidence="2">M_DeepCast_400m_m2_100</strain>
    </source>
</reference>
<feature type="non-terminal residue" evidence="2">
    <location>
        <position position="1"/>
    </location>
</feature>
<dbReference type="NCBIfam" id="TIGR01451">
    <property type="entry name" value="B_ant_repeat"/>
    <property type="match status" value="5"/>
</dbReference>
<feature type="domain" description="DUF11" evidence="1">
    <location>
        <begin position="304"/>
        <end position="412"/>
    </location>
</feature>
<feature type="domain" description="DUF11" evidence="1">
    <location>
        <begin position="37"/>
        <end position="141"/>
    </location>
</feature>
<evidence type="ECO:0000313" key="2">
    <source>
        <dbReference type="EMBL" id="MBM3318935.1"/>
    </source>
</evidence>
<gene>
    <name evidence="2" type="ORF">FJY75_13890</name>
</gene>
<organism evidence="2 3">
    <name type="scientific">Eiseniibacteriota bacterium</name>
    <dbReference type="NCBI Taxonomy" id="2212470"/>
    <lineage>
        <taxon>Bacteria</taxon>
        <taxon>Candidatus Eiseniibacteriota</taxon>
    </lineage>
</organism>
<dbReference type="Gene3D" id="2.60.40.740">
    <property type="match status" value="1"/>
</dbReference>
<dbReference type="InterPro" id="IPR047589">
    <property type="entry name" value="DUF11_rpt"/>
</dbReference>
<proteinExistence type="predicted"/>
<dbReference type="PANTHER" id="PTHR34819:SF3">
    <property type="entry name" value="CELL SURFACE PROTEIN"/>
    <property type="match status" value="1"/>
</dbReference>
<dbReference type="InterPro" id="IPR001434">
    <property type="entry name" value="OmcB-like_DUF11"/>
</dbReference>
<feature type="non-terminal residue" evidence="2">
    <location>
        <position position="610"/>
    </location>
</feature>
<dbReference type="Pfam" id="PF01345">
    <property type="entry name" value="DUF11"/>
    <property type="match status" value="5"/>
</dbReference>
<dbReference type="EMBL" id="VGIY01000552">
    <property type="protein sequence ID" value="MBM3318935.1"/>
    <property type="molecule type" value="Genomic_DNA"/>
</dbReference>
<feature type="domain" description="DUF11" evidence="1">
    <location>
        <begin position="564"/>
        <end position="610"/>
    </location>
</feature>
<dbReference type="PANTHER" id="PTHR34819">
    <property type="entry name" value="LARGE CYSTEINE-RICH PERIPLASMIC PROTEIN OMCB"/>
    <property type="match status" value="1"/>
</dbReference>
<feature type="domain" description="DUF11" evidence="1">
    <location>
        <begin position="166"/>
        <end position="273"/>
    </location>
</feature>
<sequence length="610" mass="65528">DPFCNSAQVTALAPGGETVSDEAVECMTVQLASPRVTIQKFTNAPVIVPGQEFLYTIQITNTGNRDIVKAYLREHLPVGMSYVSSVYDPRVLSFGGNRTQPIWTVASLPLGATETITVRLRAERDRRNLDDPVVNVASIEAWDRFGEHFTDSDFEETPVADIAPALRLNKLATTGVLMPGGTVTYLLTLTNGGDEDLFTVSVADTLPAGLSVQSTGYDALRVTETRELLPGLDREVVTWSLNELPQGALEQMRLSCRAAENATLFDSLVVNTAHARGYNILERLVTDSDSDALPLAGEGAAIGLAKSALVSEVVPGGHVTYLFTVRNAGSATLHDVRLVDPIPAGLSYRQSNFNNTRVAFAGAGEGEAVWTMAALPVGGFEEIRATFLASSSLVGNAAVDTLANIATVTALDPGGRVVSDEDDERLPIHPRRAGVQLLKWADATGGLATRGTEIAYHVQVVNTGQQDLVPVTVIDYMPAGLRYLECDQSPDSVVVDDAETRVYWTIAQLHPVESWEVLVRARIDKQLVDGEAIENRAHALGIDERGGLVRASDVSRVLAGLPNVRIEKTSDRPVARPGERISYTITYRNSGTADARNVVVMDALPAGTAF</sequence>
<name>A0A937XBC7_UNCEI</name>
<comment type="caution">
    <text evidence="2">The sequence shown here is derived from an EMBL/GenBank/DDBJ whole genome shotgun (WGS) entry which is preliminary data.</text>
</comment>
<feature type="domain" description="DUF11" evidence="1">
    <location>
        <begin position="449"/>
        <end position="538"/>
    </location>
</feature>
<dbReference type="Proteomes" id="UP000748308">
    <property type="component" value="Unassembled WGS sequence"/>
</dbReference>
<evidence type="ECO:0000313" key="3">
    <source>
        <dbReference type="Proteomes" id="UP000748308"/>
    </source>
</evidence>
<accession>A0A937XBC7</accession>
<protein>
    <submittedName>
        <fullName evidence="2">DUF11 domain-containing protein</fullName>
    </submittedName>
</protein>
<dbReference type="InterPro" id="IPR051172">
    <property type="entry name" value="Chlamydia_OmcB"/>
</dbReference>
<evidence type="ECO:0000259" key="1">
    <source>
        <dbReference type="Pfam" id="PF01345"/>
    </source>
</evidence>